<dbReference type="CDD" id="cd06260">
    <property type="entry name" value="DUF820-like"/>
    <property type="match status" value="1"/>
</dbReference>
<dbReference type="Proteomes" id="UP000253529">
    <property type="component" value="Unassembled WGS sequence"/>
</dbReference>
<accession>A0A366ES53</accession>
<proteinExistence type="predicted"/>
<keyword evidence="2" id="KW-0378">Hydrolase</keyword>
<evidence type="ECO:0000259" key="1">
    <source>
        <dbReference type="Pfam" id="PF05685"/>
    </source>
</evidence>
<keyword evidence="2" id="KW-0540">Nuclease</keyword>
<feature type="domain" description="Putative restriction endonuclease" evidence="1">
    <location>
        <begin position="15"/>
        <end position="168"/>
    </location>
</feature>
<evidence type="ECO:0000313" key="3">
    <source>
        <dbReference type="Proteomes" id="UP000253529"/>
    </source>
</evidence>
<sequence length="202" mass="22373">MLAMNLAVRKPMSLAEFLEWEDRQELRYEFDGVEPSAMTGGTVAHATIQGNLAVAIGGRLRGKPCRFYGSDLKIRVADDHIRYPDGMVVCSRVDQTAKVVHDPVVIFEVLSPSTAAKDRIVKAREYQATPSLKRYVMLEQERIGATVLVRAQDGWSALILKDDDALDMPEIGLAIPLAEFYEGLAFEAQPVEDNDRPPPTTA</sequence>
<dbReference type="Pfam" id="PF05685">
    <property type="entry name" value="Uma2"/>
    <property type="match status" value="1"/>
</dbReference>
<dbReference type="PANTHER" id="PTHR36558">
    <property type="entry name" value="GLR1098 PROTEIN"/>
    <property type="match status" value="1"/>
</dbReference>
<name>A0A366ES53_9HYPH</name>
<dbReference type="SUPFAM" id="SSF52980">
    <property type="entry name" value="Restriction endonuclease-like"/>
    <property type="match status" value="1"/>
</dbReference>
<evidence type="ECO:0000313" key="2">
    <source>
        <dbReference type="EMBL" id="RBP05218.1"/>
    </source>
</evidence>
<dbReference type="AlphaFoldDB" id="A0A366ES53"/>
<dbReference type="EMBL" id="QNRK01000035">
    <property type="protein sequence ID" value="RBP05218.1"/>
    <property type="molecule type" value="Genomic_DNA"/>
</dbReference>
<dbReference type="InterPro" id="IPR012296">
    <property type="entry name" value="Nuclease_put_TT1808"/>
</dbReference>
<comment type="caution">
    <text evidence="2">The sequence shown here is derived from an EMBL/GenBank/DDBJ whole genome shotgun (WGS) entry which is preliminary data.</text>
</comment>
<keyword evidence="2" id="KW-0255">Endonuclease</keyword>
<dbReference type="InterPro" id="IPR011335">
    <property type="entry name" value="Restrct_endonuc-II-like"/>
</dbReference>
<keyword evidence="3" id="KW-1185">Reference proteome</keyword>
<dbReference type="Gene3D" id="3.90.1570.10">
    <property type="entry name" value="tt1808, chain A"/>
    <property type="match status" value="1"/>
</dbReference>
<gene>
    <name evidence="2" type="ORF">DFR50_1358</name>
</gene>
<reference evidence="2 3" key="1">
    <citation type="submission" date="2018-06" db="EMBL/GenBank/DDBJ databases">
        <title>Genomic Encyclopedia of Type Strains, Phase IV (KMG-IV): sequencing the most valuable type-strain genomes for metagenomic binning, comparative biology and taxonomic classification.</title>
        <authorList>
            <person name="Goeker M."/>
        </authorList>
    </citation>
    <scope>NUCLEOTIDE SEQUENCE [LARGE SCALE GENOMIC DNA]</scope>
    <source>
        <strain evidence="2 3">DSM 24875</strain>
    </source>
</reference>
<dbReference type="GO" id="GO:0004519">
    <property type="term" value="F:endonuclease activity"/>
    <property type="evidence" value="ECO:0007669"/>
    <property type="project" value="UniProtKB-KW"/>
</dbReference>
<dbReference type="InterPro" id="IPR008538">
    <property type="entry name" value="Uma2"/>
</dbReference>
<dbReference type="PANTHER" id="PTHR36558:SF1">
    <property type="entry name" value="RESTRICTION ENDONUCLEASE DOMAIN-CONTAINING PROTEIN-RELATED"/>
    <property type="match status" value="1"/>
</dbReference>
<organism evidence="2 3">
    <name type="scientific">Roseiarcus fermentans</name>
    <dbReference type="NCBI Taxonomy" id="1473586"/>
    <lineage>
        <taxon>Bacteria</taxon>
        <taxon>Pseudomonadati</taxon>
        <taxon>Pseudomonadota</taxon>
        <taxon>Alphaproteobacteria</taxon>
        <taxon>Hyphomicrobiales</taxon>
        <taxon>Roseiarcaceae</taxon>
        <taxon>Roseiarcus</taxon>
    </lineage>
</organism>
<protein>
    <submittedName>
        <fullName evidence="2">Uma2 family endonuclease</fullName>
    </submittedName>
</protein>